<evidence type="ECO:0000313" key="3">
    <source>
        <dbReference type="EMBL" id="QMT39859.1"/>
    </source>
</evidence>
<keyword evidence="1" id="KW-1133">Transmembrane helix</keyword>
<organism evidence="3 4">
    <name type="scientific">Neisseria shayeganii</name>
    <dbReference type="NCBI Taxonomy" id="607712"/>
    <lineage>
        <taxon>Bacteria</taxon>
        <taxon>Pseudomonadati</taxon>
        <taxon>Pseudomonadota</taxon>
        <taxon>Betaproteobacteria</taxon>
        <taxon>Neisseriales</taxon>
        <taxon>Neisseriaceae</taxon>
        <taxon>Neisseria</taxon>
    </lineage>
</organism>
<feature type="transmembrane region" description="Helical" evidence="1">
    <location>
        <begin position="12"/>
        <end position="29"/>
    </location>
</feature>
<accession>A0A7D7N968</accession>
<feature type="transmembrane region" description="Helical" evidence="1">
    <location>
        <begin position="35"/>
        <end position="54"/>
    </location>
</feature>
<name>A0A7D7N968_9NEIS</name>
<dbReference type="KEGG" id="nsg:H3L94_08285"/>
<dbReference type="InterPro" id="IPR021309">
    <property type="entry name" value="YgaP-like_TM"/>
</dbReference>
<dbReference type="Pfam" id="PF11127">
    <property type="entry name" value="YgaP-like_TM"/>
    <property type="match status" value="1"/>
</dbReference>
<keyword evidence="1" id="KW-0472">Membrane</keyword>
<evidence type="ECO:0000313" key="4">
    <source>
        <dbReference type="Proteomes" id="UP000514752"/>
    </source>
</evidence>
<gene>
    <name evidence="3" type="ORF">H3L94_08285</name>
</gene>
<evidence type="ECO:0000259" key="2">
    <source>
        <dbReference type="Pfam" id="PF11127"/>
    </source>
</evidence>
<dbReference type="Proteomes" id="UP000514752">
    <property type="component" value="Chromosome"/>
</dbReference>
<evidence type="ECO:0000256" key="1">
    <source>
        <dbReference type="SAM" id="Phobius"/>
    </source>
</evidence>
<sequence length="60" mass="6441">MNSNLGQADRLLRLIAGIALIALSLTGVIGVWGWIGIIFVATALINFCPIYRLLGISTKK</sequence>
<dbReference type="AlphaFoldDB" id="A0A7D7N968"/>
<proteinExistence type="predicted"/>
<protein>
    <submittedName>
        <fullName evidence="3">DUF2892 domain-containing protein</fullName>
    </submittedName>
</protein>
<feature type="domain" description="Inner membrane protein YgaP-like transmembrane" evidence="2">
    <location>
        <begin position="1"/>
        <end position="59"/>
    </location>
</feature>
<dbReference type="RefSeq" id="WP_009118408.1">
    <property type="nucleotide sequence ID" value="NZ_CP059567.1"/>
</dbReference>
<reference evidence="3 4" key="1">
    <citation type="submission" date="2020-07" db="EMBL/GenBank/DDBJ databases">
        <title>Genomic diversity of species in the Neisseriaceae family.</title>
        <authorList>
            <person name="Vincent A.T."/>
            <person name="Bernet E."/>
            <person name="Veyrier F.J."/>
        </authorList>
    </citation>
    <scope>NUCLEOTIDE SEQUENCE [LARGE SCALE GENOMIC DNA]</scope>
    <source>
        <strain evidence="3 4">DSM 22244</strain>
    </source>
</reference>
<keyword evidence="1" id="KW-0812">Transmembrane</keyword>
<dbReference type="EMBL" id="CP059567">
    <property type="protein sequence ID" value="QMT39859.1"/>
    <property type="molecule type" value="Genomic_DNA"/>
</dbReference>